<evidence type="ECO:0000256" key="3">
    <source>
        <dbReference type="ARBA" id="ARBA00022679"/>
    </source>
</evidence>
<sequence>MRLAHLHIPNLIPFAHASHLQQILVSRLLAYKKLHVTSPQPPPDPTILTFTPFPVYTTGRRHLPSSTSPTGATSTNPHQALNANLPKPLHPIRHLLTPAASLPACAEFHPTLRGGQTTYHGPGQLVIYTILDLQRLRLGPRQHIQLLERSVLDVLASYGVQGAELSQMNPGVWVCTSQPRSPSGPKLPSKKIAAVGVHLRRNISSYGVGLNVTEEPMWFFRQIVACGLEGREATSMVGCGVRFDGKTGDVTMMEVAERFVNAFVSQVNEIGMMRAVDNCAQADDGVQIEEVYNIEERDVLEAIVK</sequence>
<dbReference type="UniPathway" id="UPA00538">
    <property type="reaction ID" value="UER00592"/>
</dbReference>
<dbReference type="InterPro" id="IPR004143">
    <property type="entry name" value="BPL_LPL_catalytic"/>
</dbReference>
<evidence type="ECO:0000256" key="9">
    <source>
        <dbReference type="SAM" id="MobiDB-lite"/>
    </source>
</evidence>
<comment type="catalytic activity">
    <reaction evidence="5">
        <text>octanoyl-[ACP] + L-lysyl-[protein] = N(6)-octanoyl-L-lysyl-[protein] + holo-[ACP] + H(+)</text>
        <dbReference type="Rhea" id="RHEA:17665"/>
        <dbReference type="Rhea" id="RHEA-COMP:9636"/>
        <dbReference type="Rhea" id="RHEA-COMP:9685"/>
        <dbReference type="Rhea" id="RHEA-COMP:9752"/>
        <dbReference type="Rhea" id="RHEA-COMP:9928"/>
        <dbReference type="ChEBI" id="CHEBI:15378"/>
        <dbReference type="ChEBI" id="CHEBI:29969"/>
        <dbReference type="ChEBI" id="CHEBI:64479"/>
        <dbReference type="ChEBI" id="CHEBI:78463"/>
        <dbReference type="ChEBI" id="CHEBI:78809"/>
        <dbReference type="EC" id="2.3.1.181"/>
    </reaction>
</comment>
<feature type="region of interest" description="Disordered" evidence="9">
    <location>
        <begin position="59"/>
        <end position="78"/>
    </location>
</feature>
<dbReference type="InterPro" id="IPR045864">
    <property type="entry name" value="aa-tRNA-synth_II/BPL/LPL"/>
</dbReference>
<reference evidence="11" key="1">
    <citation type="submission" date="2021-01" db="EMBL/GenBank/DDBJ databases">
        <title>Chromosome-level genome assembly of a human fungal pathogen reveals clustering of transcriptionally co-regulated genes.</title>
        <authorList>
            <person name="Voorhies M."/>
            <person name="Cohen S."/>
            <person name="Shea T.P."/>
            <person name="Petrus S."/>
            <person name="Munoz J.F."/>
            <person name="Poplawski S."/>
            <person name="Goldman W.E."/>
            <person name="Michael T."/>
            <person name="Cuomo C.A."/>
            <person name="Sil A."/>
            <person name="Beyhan S."/>
        </authorList>
    </citation>
    <scope>NUCLEOTIDE SEQUENCE</scope>
    <source>
        <strain evidence="11">WU24</strain>
    </source>
</reference>
<evidence type="ECO:0000313" key="12">
    <source>
        <dbReference type="Proteomes" id="UP000663671"/>
    </source>
</evidence>
<dbReference type="NCBIfam" id="TIGR00214">
    <property type="entry name" value="lipB"/>
    <property type="match status" value="1"/>
</dbReference>
<dbReference type="GO" id="GO:0033819">
    <property type="term" value="F:lipoyl(octanoyl) transferase activity"/>
    <property type="evidence" value="ECO:0007669"/>
    <property type="project" value="UniProtKB-EC"/>
</dbReference>
<proteinExistence type="inferred from homology"/>
<dbReference type="PIRSF" id="PIRSF016262">
    <property type="entry name" value="LPLase"/>
    <property type="match status" value="1"/>
</dbReference>
<dbReference type="VEuPathDB" id="FungiDB:I7I51_05981"/>
<evidence type="ECO:0000259" key="10">
    <source>
        <dbReference type="PROSITE" id="PS51733"/>
    </source>
</evidence>
<keyword evidence="4 5" id="KW-0012">Acyltransferase</keyword>
<protein>
    <recommendedName>
        <fullName evidence="5">Octanoyltransferase</fullName>
        <ecNumber evidence="5">2.3.1.181</ecNumber>
    </recommendedName>
</protein>
<evidence type="ECO:0000256" key="7">
    <source>
        <dbReference type="PIRSR" id="PIRSR016262-2"/>
    </source>
</evidence>
<dbReference type="PANTHER" id="PTHR10993">
    <property type="entry name" value="OCTANOYLTRANSFERASE"/>
    <property type="match status" value="1"/>
</dbReference>
<dbReference type="PANTHER" id="PTHR10993:SF7">
    <property type="entry name" value="LIPOYLTRANSFERASE 2, MITOCHONDRIAL-RELATED"/>
    <property type="match status" value="1"/>
</dbReference>
<dbReference type="OrthoDB" id="19908at2759"/>
<evidence type="ECO:0000256" key="4">
    <source>
        <dbReference type="ARBA" id="ARBA00023315"/>
    </source>
</evidence>
<feature type="binding site" evidence="7">
    <location>
        <begin position="194"/>
        <end position="196"/>
    </location>
    <ligand>
        <name>substrate</name>
    </ligand>
</feature>
<feature type="domain" description="BPL/LPL catalytic" evidence="10">
    <location>
        <begin position="41"/>
        <end position="271"/>
    </location>
</feature>
<dbReference type="Pfam" id="PF21948">
    <property type="entry name" value="LplA-B_cat"/>
    <property type="match status" value="1"/>
</dbReference>
<evidence type="ECO:0000256" key="1">
    <source>
        <dbReference type="ARBA" id="ARBA00004821"/>
    </source>
</evidence>
<organism evidence="11 12">
    <name type="scientific">Ajellomyces capsulatus</name>
    <name type="common">Darling's disease fungus</name>
    <name type="synonym">Histoplasma capsulatum</name>
    <dbReference type="NCBI Taxonomy" id="5037"/>
    <lineage>
        <taxon>Eukaryota</taxon>
        <taxon>Fungi</taxon>
        <taxon>Dikarya</taxon>
        <taxon>Ascomycota</taxon>
        <taxon>Pezizomycotina</taxon>
        <taxon>Eurotiomycetes</taxon>
        <taxon>Eurotiomycetidae</taxon>
        <taxon>Onygenales</taxon>
        <taxon>Ajellomycetaceae</taxon>
        <taxon>Histoplasma</taxon>
    </lineage>
</organism>
<feature type="compositionally biased region" description="Low complexity" evidence="9">
    <location>
        <begin position="64"/>
        <end position="77"/>
    </location>
</feature>
<dbReference type="FunFam" id="3.30.930.10:FF:000108">
    <property type="entry name" value="Octanoyltransferase"/>
    <property type="match status" value="1"/>
</dbReference>
<dbReference type="GO" id="GO:0009249">
    <property type="term" value="P:protein lipoylation"/>
    <property type="evidence" value="ECO:0007669"/>
    <property type="project" value="InterPro"/>
</dbReference>
<gene>
    <name evidence="11" type="ORF">I7I51_05981</name>
</gene>
<dbReference type="Gene3D" id="3.30.930.10">
    <property type="entry name" value="Bira Bifunctional Protein, Domain 2"/>
    <property type="match status" value="1"/>
</dbReference>
<evidence type="ECO:0000256" key="8">
    <source>
        <dbReference type="PIRSR" id="PIRSR016262-3"/>
    </source>
</evidence>
<evidence type="ECO:0000313" key="11">
    <source>
        <dbReference type="EMBL" id="QSS65139.1"/>
    </source>
</evidence>
<dbReference type="SUPFAM" id="SSF55681">
    <property type="entry name" value="Class II aaRS and biotin synthetases"/>
    <property type="match status" value="1"/>
</dbReference>
<dbReference type="AlphaFoldDB" id="A0A8A1MGT3"/>
<feature type="active site" description="Acyl-thioester intermediate" evidence="6">
    <location>
        <position position="226"/>
    </location>
</feature>
<evidence type="ECO:0000256" key="6">
    <source>
        <dbReference type="PIRSR" id="PIRSR016262-1"/>
    </source>
</evidence>
<evidence type="ECO:0000256" key="2">
    <source>
        <dbReference type="ARBA" id="ARBA00007907"/>
    </source>
</evidence>
<dbReference type="PROSITE" id="PS01313">
    <property type="entry name" value="LIPB"/>
    <property type="match status" value="1"/>
</dbReference>
<dbReference type="InterPro" id="IPR020605">
    <property type="entry name" value="Octanoyltransferase_CS"/>
</dbReference>
<feature type="binding site" evidence="7">
    <location>
        <begin position="207"/>
        <end position="209"/>
    </location>
    <ligand>
        <name>substrate</name>
    </ligand>
</feature>
<accession>A0A8A1MGT3</accession>
<evidence type="ECO:0000256" key="5">
    <source>
        <dbReference type="PIRNR" id="PIRNR016262"/>
    </source>
</evidence>
<dbReference type="EC" id="2.3.1.181" evidence="5"/>
<keyword evidence="3 5" id="KW-0808">Transferase</keyword>
<comment type="function">
    <text evidence="5">Catalyzes the transfer of endogenously produced octanoic acid from octanoyl-acyl-carrier-protein onto the lipoyl domains of lipoate-dependent enzymes. Lipoyl-ACP can also act as a substrate although octanoyl-ACP is likely to be the physiological substrate.</text>
</comment>
<name>A0A8A1MGT3_AJECA</name>
<dbReference type="InterPro" id="IPR000544">
    <property type="entry name" value="Octanoyltransferase"/>
</dbReference>
<feature type="binding site" evidence="7">
    <location>
        <begin position="113"/>
        <end position="120"/>
    </location>
    <ligand>
        <name>substrate</name>
    </ligand>
</feature>
<dbReference type="PROSITE" id="PS51733">
    <property type="entry name" value="BPL_LPL_CATALYTIC"/>
    <property type="match status" value="1"/>
</dbReference>
<dbReference type="Proteomes" id="UP000663671">
    <property type="component" value="Chromosome 3"/>
</dbReference>
<comment type="pathway">
    <text evidence="1 5">Protein modification; protein lipoylation via endogenous pathway; protein N(6)-(lipoyl)lysine from octanoyl-[acyl-carrier-protein]: step 1/2.</text>
</comment>
<dbReference type="EMBL" id="CP069115">
    <property type="protein sequence ID" value="QSS65139.1"/>
    <property type="molecule type" value="Genomic_DNA"/>
</dbReference>
<feature type="site" description="Lowers pKa of active site Cys" evidence="8">
    <location>
        <position position="191"/>
    </location>
</feature>
<comment type="similarity">
    <text evidence="2 5">Belongs to the LipB family.</text>
</comment>